<dbReference type="InterPro" id="IPR029052">
    <property type="entry name" value="Metallo-depent_PP-like"/>
</dbReference>
<feature type="domain" description="Calcineurin-like phosphoesterase" evidence="1">
    <location>
        <begin position="23"/>
        <end position="164"/>
    </location>
</feature>
<dbReference type="GO" id="GO:0016791">
    <property type="term" value="F:phosphatase activity"/>
    <property type="evidence" value="ECO:0007669"/>
    <property type="project" value="TreeGrafter"/>
</dbReference>
<dbReference type="PANTHER" id="PTHR42850">
    <property type="entry name" value="METALLOPHOSPHOESTERASE"/>
    <property type="match status" value="1"/>
</dbReference>
<keyword evidence="3" id="KW-1185">Reference proteome</keyword>
<dbReference type="SUPFAM" id="SSF56300">
    <property type="entry name" value="Metallo-dependent phosphatases"/>
    <property type="match status" value="1"/>
</dbReference>
<dbReference type="InterPro" id="IPR004843">
    <property type="entry name" value="Calcineurin-like_PHP"/>
</dbReference>
<dbReference type="EMBL" id="CP024767">
    <property type="protein sequence ID" value="QAY85353.1"/>
    <property type="molecule type" value="Genomic_DNA"/>
</dbReference>
<protein>
    <submittedName>
        <fullName evidence="2">Serine/threonine protein phosphatase</fullName>
    </submittedName>
</protein>
<reference evidence="2 3" key="1">
    <citation type="submission" date="2017-11" db="EMBL/GenBank/DDBJ databases">
        <title>Genome sequence of Pseudomonas arsenicoxydans ACM1.</title>
        <authorList>
            <person name="Nascimento F.X."/>
        </authorList>
    </citation>
    <scope>NUCLEOTIDE SEQUENCE [LARGE SCALE GENOMIC DNA]</scope>
    <source>
        <strain evidence="2 3">ACM1</strain>
    </source>
</reference>
<name>A0A4P6G1R2_9PSED</name>
<proteinExistence type="predicted"/>
<dbReference type="InterPro" id="IPR050126">
    <property type="entry name" value="Ap4A_hydrolase"/>
</dbReference>
<accession>A0A4P6G1R2</accession>
<dbReference type="Pfam" id="PF00149">
    <property type="entry name" value="Metallophos"/>
    <property type="match status" value="1"/>
</dbReference>
<evidence type="ECO:0000259" key="1">
    <source>
        <dbReference type="Pfam" id="PF00149"/>
    </source>
</evidence>
<gene>
    <name evidence="2" type="ORF">CUN61_15735</name>
</gene>
<dbReference type="Gene3D" id="3.60.21.10">
    <property type="match status" value="1"/>
</dbReference>
<dbReference type="PANTHER" id="PTHR42850:SF4">
    <property type="entry name" value="ZINC-DEPENDENT ENDOPOLYPHOSPHATASE"/>
    <property type="match status" value="1"/>
</dbReference>
<dbReference type="GO" id="GO:0005737">
    <property type="term" value="C:cytoplasm"/>
    <property type="evidence" value="ECO:0007669"/>
    <property type="project" value="TreeGrafter"/>
</dbReference>
<dbReference type="RefSeq" id="WP_208667536.1">
    <property type="nucleotide sequence ID" value="NZ_CP024767.1"/>
</dbReference>
<sequence>MIETIEVSRVKRFAANTAGRDFAVGDIHGHFTRLQAALDAAGFDPAVDRLFSVGDLVDRGPECRDVIDWLAKPWFHPVRGNHDDYVVRFDTCDTENWVYNGGSWFAGLAWDEQREFAAQFADLPIAIEVETAQGLIGIVHADCPFPSWDQLRAELESPESNKRLRLVQNSCMWSRRRIEQNETEGIEGLRALVVGHTPLRSPATLGNVIHIDTAGWMPDRGYFTLLDLDTLETIPATRPALTHDFD</sequence>
<dbReference type="Proteomes" id="UP000291121">
    <property type="component" value="Chromosome"/>
</dbReference>
<dbReference type="AlphaFoldDB" id="A0A4P6G1R2"/>
<organism evidence="2 3">
    <name type="scientific">Pseudomonas arsenicoxydans</name>
    <dbReference type="NCBI Taxonomy" id="702115"/>
    <lineage>
        <taxon>Bacteria</taxon>
        <taxon>Pseudomonadati</taxon>
        <taxon>Pseudomonadota</taxon>
        <taxon>Gammaproteobacteria</taxon>
        <taxon>Pseudomonadales</taxon>
        <taxon>Pseudomonadaceae</taxon>
        <taxon>Pseudomonas</taxon>
    </lineage>
</organism>
<evidence type="ECO:0000313" key="2">
    <source>
        <dbReference type="EMBL" id="QAY85353.1"/>
    </source>
</evidence>
<evidence type="ECO:0000313" key="3">
    <source>
        <dbReference type="Proteomes" id="UP000291121"/>
    </source>
</evidence>